<dbReference type="InterPro" id="IPR038718">
    <property type="entry name" value="SNF2-like_sf"/>
</dbReference>
<dbReference type="SMART" id="SM00490">
    <property type="entry name" value="HELICc"/>
    <property type="match status" value="1"/>
</dbReference>
<accession>A0A1X6WZ46</accession>
<dbReference type="Pfam" id="PF00176">
    <property type="entry name" value="SNF2-rel_dom"/>
    <property type="match status" value="1"/>
</dbReference>
<dbReference type="InterPro" id="IPR000330">
    <property type="entry name" value="SNF2_N"/>
</dbReference>
<dbReference type="Pfam" id="PF00271">
    <property type="entry name" value="Helicase_C"/>
    <property type="match status" value="1"/>
</dbReference>
<sequence length="1001" mass="110400">MPARPPADGPRDWRELLSPLVVDLSTPSAPLGIGVELLTGFGGFGFSRFGVQAAEIQDVRDGLPLAPGIRPLRRANGSDRWVRGNLTWRTFRYGGAGNSGPLGEFTAEQVDLLGRLVRLQRAEQQFGMEPGDTMRLDEFRGTEGWALLDRARAAGVELVGTGIVEDVEWGAPARMRLDIQRADGDLLLTAQAEVGGQVRTDLRAAGAGGFFAVEPGKAAGRVHVTLLPAADPIAPVLTNLLAAGEPVRIPRADAAEFLADHAPLLRDRVALTSHDRSVEIPEWSPPRLHLEVRHDPAGAAALTWSWTYRAPRRTVSLSDARPRDDREAEHLGSVLAAARRVWPSSAEHSAQRLEDAEAASFVEHELPRLVSLPDVDVTEHGQRPDYTEISGTPSLRIVQVDPPKAHVQDWLGLGFEITLGEHLVPFTAIFAALSQGKKSVLLPDKTYFRLDHPMFERLREVLDEASRMDEWEPGAPSIPRTRVDLWEEFEDLADETVEAVSWRESVGRLRDLATIPRPDAPAGLAATLRPYQAEGYAWLSFLADHRLGGILADDMGLGKTLQALAAIVRRRGIERAADPAAPPHLVVAPSSVMGIWRREAERFAPGLDVRVLDTTSGPRGTSVAEARTGADVVVTSYALLRLDEAEFTALDWSGLILDEAQFVKNPRSRAHLAAKAVRAPFRVAITGTPLENSLMDLWALLALTAPGLFASQRAFRERFIRPIEQPDDSESGQRRARERMGLLRRRIRPFVLRRTKDVVAPELPERIEQVLTVPLQAGHRALYERILHRERQKLLGLVHDIDRHRFIVFRSITLLRMLALDPAIVAPEHAGVASSKLDALLEHLDEVLAEHHRVLVFSQFTSHLQHVADRLRERGVAFSYLDGSTTGREEVVAQFRDGAAPVFLISLKAGGFGLTLTEADYVFLLDPWWNPAAEAQAVDRAHRIGQTRPVMVYRMVAEGTIEEKVLALQERKRALFTSLTDDDQAFAAALTADDVRELVGG</sequence>
<dbReference type="EMBL" id="FWFG01000053">
    <property type="protein sequence ID" value="SLM91083.1"/>
    <property type="molecule type" value="Genomic_DNA"/>
</dbReference>
<dbReference type="Proteomes" id="UP000195981">
    <property type="component" value="Unassembled WGS sequence"/>
</dbReference>
<keyword evidence="1" id="KW-0378">Hydrolase</keyword>
<proteinExistence type="predicted"/>
<dbReference type="CDD" id="cd18793">
    <property type="entry name" value="SF2_C_SNF"/>
    <property type="match status" value="1"/>
</dbReference>
<evidence type="ECO:0000259" key="2">
    <source>
        <dbReference type="PROSITE" id="PS51192"/>
    </source>
</evidence>
<dbReference type="RefSeq" id="WP_234991957.1">
    <property type="nucleotide sequence ID" value="NZ_FWFG01000053.1"/>
</dbReference>
<dbReference type="PROSITE" id="PS51192">
    <property type="entry name" value="HELICASE_ATP_BIND_1"/>
    <property type="match status" value="1"/>
</dbReference>
<keyword evidence="4" id="KW-0067">ATP-binding</keyword>
<dbReference type="Gene3D" id="3.40.50.10810">
    <property type="entry name" value="Tandem AAA-ATPase domain"/>
    <property type="match status" value="1"/>
</dbReference>
<keyword evidence="4" id="KW-0547">Nucleotide-binding</keyword>
<name>A0A1X6WZ46_9MICO</name>
<dbReference type="InterPro" id="IPR049730">
    <property type="entry name" value="SNF2/RAD54-like_C"/>
</dbReference>
<reference evidence="4 5" key="1">
    <citation type="submission" date="2017-02" db="EMBL/GenBank/DDBJ databases">
        <authorList>
            <person name="Peterson S.W."/>
        </authorList>
    </citation>
    <scope>NUCLEOTIDE SEQUENCE [LARGE SCALE GENOMIC DNA]</scope>
    <source>
        <strain evidence="4 5">CIP104813</strain>
    </source>
</reference>
<dbReference type="SUPFAM" id="SSF52540">
    <property type="entry name" value="P-loop containing nucleoside triphosphate hydrolases"/>
    <property type="match status" value="2"/>
</dbReference>
<evidence type="ECO:0000313" key="4">
    <source>
        <dbReference type="EMBL" id="SLM91083.1"/>
    </source>
</evidence>
<dbReference type="InterPro" id="IPR014001">
    <property type="entry name" value="Helicase_ATP-bd"/>
</dbReference>
<gene>
    <name evidence="4" type="ORF">FM110_06095</name>
</gene>
<dbReference type="GO" id="GO:0004386">
    <property type="term" value="F:helicase activity"/>
    <property type="evidence" value="ECO:0007669"/>
    <property type="project" value="UniProtKB-KW"/>
</dbReference>
<dbReference type="PROSITE" id="PS51194">
    <property type="entry name" value="HELICASE_CTER"/>
    <property type="match status" value="1"/>
</dbReference>
<dbReference type="GO" id="GO:0016787">
    <property type="term" value="F:hydrolase activity"/>
    <property type="evidence" value="ECO:0007669"/>
    <property type="project" value="UniProtKB-KW"/>
</dbReference>
<evidence type="ECO:0000259" key="3">
    <source>
        <dbReference type="PROSITE" id="PS51194"/>
    </source>
</evidence>
<dbReference type="InterPro" id="IPR001650">
    <property type="entry name" value="Helicase_C-like"/>
</dbReference>
<keyword evidence="4" id="KW-0347">Helicase</keyword>
<feature type="domain" description="Helicase ATP-binding" evidence="2">
    <location>
        <begin position="540"/>
        <end position="707"/>
    </location>
</feature>
<dbReference type="PANTHER" id="PTHR10799">
    <property type="entry name" value="SNF2/RAD54 HELICASE FAMILY"/>
    <property type="match status" value="1"/>
</dbReference>
<dbReference type="AlphaFoldDB" id="A0A1X6WZ46"/>
<feature type="domain" description="Helicase C-terminal" evidence="3">
    <location>
        <begin position="836"/>
        <end position="991"/>
    </location>
</feature>
<protein>
    <submittedName>
        <fullName evidence="4">Probable helicase</fullName>
    </submittedName>
</protein>
<evidence type="ECO:0000256" key="1">
    <source>
        <dbReference type="ARBA" id="ARBA00022801"/>
    </source>
</evidence>
<evidence type="ECO:0000313" key="5">
    <source>
        <dbReference type="Proteomes" id="UP000195981"/>
    </source>
</evidence>
<dbReference type="InterPro" id="IPR027417">
    <property type="entry name" value="P-loop_NTPase"/>
</dbReference>
<keyword evidence="5" id="KW-1185">Reference proteome</keyword>
<dbReference type="Gene3D" id="3.40.50.300">
    <property type="entry name" value="P-loop containing nucleotide triphosphate hydrolases"/>
    <property type="match status" value="1"/>
</dbReference>
<organism evidence="4 5">
    <name type="scientific">Brachybacterium nesterenkovii</name>
    <dbReference type="NCBI Taxonomy" id="47847"/>
    <lineage>
        <taxon>Bacteria</taxon>
        <taxon>Bacillati</taxon>
        <taxon>Actinomycetota</taxon>
        <taxon>Actinomycetes</taxon>
        <taxon>Micrococcales</taxon>
        <taxon>Dermabacteraceae</taxon>
        <taxon>Brachybacterium</taxon>
    </lineage>
</organism>
<dbReference type="SMART" id="SM00487">
    <property type="entry name" value="DEXDc"/>
    <property type="match status" value="1"/>
</dbReference>
<dbReference type="GO" id="GO:0005524">
    <property type="term" value="F:ATP binding"/>
    <property type="evidence" value="ECO:0007669"/>
    <property type="project" value="InterPro"/>
</dbReference>